<dbReference type="EMBL" id="JX908739">
    <property type="protein sequence ID" value="AGC55147.1"/>
    <property type="molecule type" value="Genomic_DNA"/>
</dbReference>
<dbReference type="GeneID" id="18982935"/>
<evidence type="ECO:0000256" key="13">
    <source>
        <dbReference type="ARBA" id="ARBA00023125"/>
    </source>
</evidence>
<keyword evidence="14" id="KW-1160">Virus entry into host cell</keyword>
<reference evidence="17 18" key="1">
    <citation type="journal article" date="2013" name="Arch. Virol.">
        <title>Novel ssDNA viruses discovered in yellow-crowned parakeet (Cyanoramphus auriceps) nesting material.</title>
        <authorList>
            <person name="Sikorski A."/>
            <person name="Kearvell J."/>
            <person name="Elkington S."/>
            <person name="Dayaram A."/>
            <person name="Arguello-Astorga G.R."/>
            <person name="Varsani A."/>
        </authorList>
    </citation>
    <scope>NUCLEOTIDE SEQUENCE [LARGE SCALE GENOMIC DNA]</scope>
    <source>
        <strain evidence="17">CynNCXV</strain>
    </source>
</reference>
<comment type="subcellular location">
    <subcellularLocation>
        <location evidence="1">Host nucleus</location>
    </subcellularLocation>
    <subcellularLocation>
        <location evidence="2">Virion</location>
    </subcellularLocation>
</comment>
<keyword evidence="5" id="KW-1163">Viral penetration into host nucleus</keyword>
<evidence type="ECO:0000313" key="17">
    <source>
        <dbReference type="EMBL" id="AGC55147.1"/>
    </source>
</evidence>
<keyword evidence="12" id="KW-1164">Virus endocytosis by host</keyword>
<keyword evidence="7" id="KW-1048">Host nucleus</keyword>
<keyword evidence="18" id="KW-1185">Reference proteome</keyword>
<keyword evidence="6" id="KW-0167">Capsid protein</keyword>
<comment type="subunit">
    <text evidence="15">Homomultimer. Assembles in the nucleus, presumably in an immature form, then migrates to the cytoplasm once assembled as mature virion. Interacts with Rep; this interaction relocates Rep into the nucleus.</text>
</comment>
<dbReference type="GO" id="GO:0019069">
    <property type="term" value="P:viral capsid assembly"/>
    <property type="evidence" value="ECO:0007669"/>
    <property type="project" value="InterPro"/>
</dbReference>
<dbReference type="Proteomes" id="UP000202373">
    <property type="component" value="Segment"/>
</dbReference>
<evidence type="ECO:0000256" key="14">
    <source>
        <dbReference type="ARBA" id="ARBA00023296"/>
    </source>
</evidence>
<evidence type="ECO:0000256" key="3">
    <source>
        <dbReference type="ARBA" id="ARBA00010301"/>
    </source>
</evidence>
<keyword evidence="13" id="KW-0238">DNA-binding</keyword>
<evidence type="ECO:0000256" key="10">
    <source>
        <dbReference type="ARBA" id="ARBA00022804"/>
    </source>
</evidence>
<keyword evidence="4" id="KW-1140">T=1 icosahedral capsid protein</keyword>
<feature type="region of interest" description="Disordered" evidence="16">
    <location>
        <begin position="25"/>
        <end position="50"/>
    </location>
</feature>
<evidence type="ECO:0000256" key="4">
    <source>
        <dbReference type="ARBA" id="ARBA00022431"/>
    </source>
</evidence>
<comment type="similarity">
    <text evidence="3">Belongs to the circoviridae capsid protein family.</text>
</comment>
<feature type="compositionally biased region" description="Basic residues" evidence="16">
    <location>
        <begin position="25"/>
        <end position="45"/>
    </location>
</feature>
<evidence type="ECO:0000256" key="8">
    <source>
        <dbReference type="ARBA" id="ARBA00022581"/>
    </source>
</evidence>
<evidence type="ECO:0000256" key="15">
    <source>
        <dbReference type="ARBA" id="ARBA00046863"/>
    </source>
</evidence>
<evidence type="ECO:0000256" key="7">
    <source>
        <dbReference type="ARBA" id="ARBA00022562"/>
    </source>
</evidence>
<dbReference type="InterPro" id="IPR003383">
    <property type="entry name" value="Circovirus_capsid"/>
</dbReference>
<evidence type="ECO:0000256" key="11">
    <source>
        <dbReference type="ARBA" id="ARBA00022844"/>
    </source>
</evidence>
<keyword evidence="8" id="KW-0945">Host-virus interaction</keyword>
<organism evidence="17 18">
    <name type="scientific">Cyanoramphus nest associated circular X DNA virus</name>
    <dbReference type="NCBI Taxonomy" id="1282443"/>
    <lineage>
        <taxon>Viruses</taxon>
        <taxon>Monodnaviria</taxon>
        <taxon>Shotokuvirae</taxon>
        <taxon>Cressdnaviricota</taxon>
        <taxon>Arfiviricetes</taxon>
        <taxon>Mulpavirales</taxon>
        <taxon>Anicreviridae</taxon>
        <taxon>Kopavirus</taxon>
        <taxon>Kopavirus kakawais</taxon>
    </lineage>
</organism>
<keyword evidence="11" id="KW-0946">Virion</keyword>
<keyword evidence="9" id="KW-1162">Viral penetration into host cytoplasm</keyword>
<protein>
    <submittedName>
        <fullName evidence="17">Putative capsid protein</fullName>
    </submittedName>
</protein>
<evidence type="ECO:0000256" key="2">
    <source>
        <dbReference type="ARBA" id="ARBA00004328"/>
    </source>
</evidence>
<evidence type="ECO:0000256" key="1">
    <source>
        <dbReference type="ARBA" id="ARBA00004147"/>
    </source>
</evidence>
<dbReference type="RefSeq" id="YP_009021887.1">
    <property type="nucleotide sequence ID" value="NC_023883.1"/>
</dbReference>
<name>L7UX06_9VIRU</name>
<evidence type="ECO:0000256" key="12">
    <source>
        <dbReference type="ARBA" id="ARBA00022890"/>
    </source>
</evidence>
<dbReference type="KEGG" id="vg:18982935"/>
<sequence length="255" mass="29386">MGRKRAAPWAGKSYGKRRRVIRRRRWPVPARKRRVPKRRSRRTRKTTRDNARVYRQGLFARFIGPTYTLSAAANEDAVYTLNFNYGTLGQNDFAKQMEGYARMFEQMKCYKAKLTYWLNDNDELAKPETKWTEVVTSYDPRNYARNMTFQGALSRGNSKRVILKPGRKYTATITPKWGVNLAAADVPAPSDPSVVQVGGRSGYVNMSRVALATDISINSLCMVFHGMPAETDFLSCYNTFYCHFKDRVQMNPYKL</sequence>
<evidence type="ECO:0000313" key="18">
    <source>
        <dbReference type="Proteomes" id="UP000202373"/>
    </source>
</evidence>
<keyword evidence="10" id="KW-1161">Viral attachment to host cell</keyword>
<evidence type="ECO:0000256" key="9">
    <source>
        <dbReference type="ARBA" id="ARBA00022595"/>
    </source>
</evidence>
<evidence type="ECO:0000256" key="16">
    <source>
        <dbReference type="SAM" id="MobiDB-lite"/>
    </source>
</evidence>
<dbReference type="OrthoDB" id="39347at10239"/>
<evidence type="ECO:0000256" key="5">
    <source>
        <dbReference type="ARBA" id="ARBA00022524"/>
    </source>
</evidence>
<proteinExistence type="inferred from homology"/>
<accession>L7UX06</accession>
<dbReference type="Pfam" id="PF02443">
    <property type="entry name" value="Circo_capsid"/>
    <property type="match status" value="1"/>
</dbReference>
<evidence type="ECO:0000256" key="6">
    <source>
        <dbReference type="ARBA" id="ARBA00022561"/>
    </source>
</evidence>